<dbReference type="STRING" id="260084.SAMN02927928_1539"/>
<dbReference type="InterPro" id="IPR006311">
    <property type="entry name" value="TAT_signal"/>
</dbReference>
<dbReference type="Pfam" id="PF00326">
    <property type="entry name" value="Peptidase_S9"/>
    <property type="match status" value="1"/>
</dbReference>
<evidence type="ECO:0000259" key="3">
    <source>
        <dbReference type="Pfam" id="PF00326"/>
    </source>
</evidence>
<dbReference type="Gene3D" id="3.40.50.1820">
    <property type="entry name" value="alpha/beta hydrolase"/>
    <property type="match status" value="1"/>
</dbReference>
<dbReference type="InterPro" id="IPR029058">
    <property type="entry name" value="AB_hydrolase_fold"/>
</dbReference>
<dbReference type="EMBL" id="FMTS01000001">
    <property type="protein sequence ID" value="SCW48333.1"/>
    <property type="molecule type" value="Genomic_DNA"/>
</dbReference>
<dbReference type="OrthoDB" id="128799at2"/>
<evidence type="ECO:0000256" key="1">
    <source>
        <dbReference type="ARBA" id="ARBA00022801"/>
    </source>
</evidence>
<dbReference type="GO" id="GO:0004177">
    <property type="term" value="F:aminopeptidase activity"/>
    <property type="evidence" value="ECO:0007669"/>
    <property type="project" value="UniProtKB-KW"/>
</dbReference>
<reference evidence="5" key="1">
    <citation type="submission" date="2016-10" db="EMBL/GenBank/DDBJ databases">
        <authorList>
            <person name="Varghese N."/>
            <person name="Submissions S."/>
        </authorList>
    </citation>
    <scope>NUCLEOTIDE SEQUENCE [LARGE SCALE GENOMIC DNA]</scope>
    <source>
        <strain evidence="5">CGMCC 1.3431</strain>
    </source>
</reference>
<keyword evidence="4" id="KW-0645">Protease</keyword>
<protein>
    <submittedName>
        <fullName evidence="4">Dipeptidyl aminopeptidase/acylaminoacyl peptidase</fullName>
    </submittedName>
</protein>
<proteinExistence type="predicted"/>
<evidence type="ECO:0000256" key="2">
    <source>
        <dbReference type="SAM" id="SignalP"/>
    </source>
</evidence>
<dbReference type="GO" id="GO:0004252">
    <property type="term" value="F:serine-type endopeptidase activity"/>
    <property type="evidence" value="ECO:0007669"/>
    <property type="project" value="TreeGrafter"/>
</dbReference>
<name>A0A1G4QUK4_9CAUL</name>
<keyword evidence="1" id="KW-0378">Hydrolase</keyword>
<feature type="signal peptide" evidence="2">
    <location>
        <begin position="1"/>
        <end position="31"/>
    </location>
</feature>
<evidence type="ECO:0000313" key="4">
    <source>
        <dbReference type="EMBL" id="SCW48333.1"/>
    </source>
</evidence>
<dbReference type="PANTHER" id="PTHR42776:SF27">
    <property type="entry name" value="DIPEPTIDYL PEPTIDASE FAMILY MEMBER 6"/>
    <property type="match status" value="1"/>
</dbReference>
<dbReference type="RefSeq" id="WP_090645705.1">
    <property type="nucleotide sequence ID" value="NZ_CBCRYE010000001.1"/>
</dbReference>
<keyword evidence="2" id="KW-0732">Signal</keyword>
<feature type="domain" description="Peptidase S9 prolyl oligopeptidase catalytic" evidence="3">
    <location>
        <begin position="438"/>
        <end position="646"/>
    </location>
</feature>
<sequence>MTISFNRRHLLAGAGAATLTTMVGANAPALASTLPPAPKPEDWAKAENIRNVCLSPNGRKIAYLQEKGGVKFIIEHDLDIKQSQAFNIGVAKVSSLSWIDDSHLSVATFATGKMERFAGGRQTFTIVSVYNIATPAINTLFADLPGFESFVTGNVNVINYKGKAQITASSYKTGFEDDAHYLYRFNLDGSGASVMDRGTVGTRSWIMTPQGDLVARTIYSDKSKTYSIEYNTGGWTEIYSLKCDIDRPYVAGLGRDGKALVVFMPTDDGEGMYYEMAPDGKLSAPLVKSAVNETPTFDPITFRLNGIRTYDGWSHYNYFAPVDQDIVKKTEKAMEGYRFVIIERGINPLQVILYSEGSDDAGTYYYIDFRTGEVVTIGYAYPDIPIEWITSKSEITYKAADGTQIEAYLTLPPNREAKNLPLVVHPHGGPQARDGVGFDSEVQAYASRGYAVLQPNFRGSEGYGIKFTEAGYGQWGRKMQTDLSDGVRYLASQSIIDLKRVCISGASYGGYAALAGATLDTGVYNCAVDVSGISDIREFLDSKRPADAMYVPASYRYLQRFLGDEKTLDEISPIKHVDKCNIPVLIVHGKDDTVVEFSQSANMAKALKAAGKDVTFQPYEHEDHWQTNEAARTDMYKTIIAFIEKHNPPA</sequence>
<feature type="chain" id="PRO_5011665939" evidence="2">
    <location>
        <begin position="32"/>
        <end position="650"/>
    </location>
</feature>
<dbReference type="Proteomes" id="UP000199150">
    <property type="component" value="Unassembled WGS sequence"/>
</dbReference>
<dbReference type="GO" id="GO:0006508">
    <property type="term" value="P:proteolysis"/>
    <property type="evidence" value="ECO:0007669"/>
    <property type="project" value="InterPro"/>
</dbReference>
<evidence type="ECO:0000313" key="5">
    <source>
        <dbReference type="Proteomes" id="UP000199150"/>
    </source>
</evidence>
<accession>A0A1G4QUK4</accession>
<dbReference type="InterPro" id="IPR001375">
    <property type="entry name" value="Peptidase_S9_cat"/>
</dbReference>
<dbReference type="SUPFAM" id="SSF53474">
    <property type="entry name" value="alpha/beta-Hydrolases"/>
    <property type="match status" value="1"/>
</dbReference>
<gene>
    <name evidence="4" type="ORF">SAMN02927928_1539</name>
</gene>
<dbReference type="SUPFAM" id="SSF82171">
    <property type="entry name" value="DPP6 N-terminal domain-like"/>
    <property type="match status" value="1"/>
</dbReference>
<organism evidence="4 5">
    <name type="scientific">Asticcacaulis taihuensis</name>
    <dbReference type="NCBI Taxonomy" id="260084"/>
    <lineage>
        <taxon>Bacteria</taxon>
        <taxon>Pseudomonadati</taxon>
        <taxon>Pseudomonadota</taxon>
        <taxon>Alphaproteobacteria</taxon>
        <taxon>Caulobacterales</taxon>
        <taxon>Caulobacteraceae</taxon>
        <taxon>Asticcacaulis</taxon>
    </lineage>
</organism>
<keyword evidence="5" id="KW-1185">Reference proteome</keyword>
<dbReference type="AlphaFoldDB" id="A0A1G4QUK4"/>
<dbReference type="PROSITE" id="PS51318">
    <property type="entry name" value="TAT"/>
    <property type="match status" value="1"/>
</dbReference>
<dbReference type="PANTHER" id="PTHR42776">
    <property type="entry name" value="SERINE PEPTIDASE S9 FAMILY MEMBER"/>
    <property type="match status" value="1"/>
</dbReference>
<keyword evidence="4" id="KW-0031">Aminopeptidase</keyword>